<gene>
    <name evidence="1" type="ORF">METZ01_LOCUS426203</name>
</gene>
<reference evidence="1" key="1">
    <citation type="submission" date="2018-05" db="EMBL/GenBank/DDBJ databases">
        <authorList>
            <person name="Lanie J.A."/>
            <person name="Ng W.-L."/>
            <person name="Kazmierczak K.M."/>
            <person name="Andrzejewski T.M."/>
            <person name="Davidsen T.M."/>
            <person name="Wayne K.J."/>
            <person name="Tettelin H."/>
            <person name="Glass J.I."/>
            <person name="Rusch D."/>
            <person name="Podicherti R."/>
            <person name="Tsui H.-C.T."/>
            <person name="Winkler M.E."/>
        </authorList>
    </citation>
    <scope>NUCLEOTIDE SEQUENCE</scope>
</reference>
<evidence type="ECO:0000313" key="1">
    <source>
        <dbReference type="EMBL" id="SVD73349.1"/>
    </source>
</evidence>
<sequence>VFDHNIDIDAEILSNLVSRIGWHNTNYVT</sequence>
<organism evidence="1">
    <name type="scientific">marine metagenome</name>
    <dbReference type="NCBI Taxonomy" id="408172"/>
    <lineage>
        <taxon>unclassified sequences</taxon>
        <taxon>metagenomes</taxon>
        <taxon>ecological metagenomes</taxon>
    </lineage>
</organism>
<dbReference type="AlphaFoldDB" id="A0A382XR84"/>
<feature type="non-terminal residue" evidence="1">
    <location>
        <position position="29"/>
    </location>
</feature>
<name>A0A382XR84_9ZZZZ</name>
<feature type="non-terminal residue" evidence="1">
    <location>
        <position position="1"/>
    </location>
</feature>
<proteinExistence type="predicted"/>
<protein>
    <submittedName>
        <fullName evidence="1">Uncharacterized protein</fullName>
    </submittedName>
</protein>
<dbReference type="EMBL" id="UINC01169686">
    <property type="protein sequence ID" value="SVD73349.1"/>
    <property type="molecule type" value="Genomic_DNA"/>
</dbReference>
<accession>A0A382XR84</accession>